<feature type="domain" description="S1 motif" evidence="10">
    <location>
        <begin position="85"/>
        <end position="156"/>
    </location>
</feature>
<dbReference type="SMART" id="SM00316">
    <property type="entry name" value="S1"/>
    <property type="match status" value="5"/>
</dbReference>
<dbReference type="FunFam" id="2.40.50.140:FF:000011">
    <property type="entry name" value="30S ribosomal protein S1"/>
    <property type="match status" value="1"/>
</dbReference>
<feature type="domain" description="S1 motif" evidence="10">
    <location>
        <begin position="346"/>
        <end position="416"/>
    </location>
</feature>
<comment type="similarity">
    <text evidence="1">Belongs to the bacterial ribosomal protein bS1 family.</text>
</comment>
<gene>
    <name evidence="11" type="ordered locus">Ocepr_0085</name>
</gene>
<feature type="compositionally biased region" description="Basic and acidic residues" evidence="9">
    <location>
        <begin position="25"/>
        <end position="35"/>
    </location>
</feature>
<dbReference type="PANTHER" id="PTHR10724">
    <property type="entry name" value="30S RIBOSOMAL PROTEIN S1"/>
    <property type="match status" value="1"/>
</dbReference>
<dbReference type="GO" id="GO:0005840">
    <property type="term" value="C:ribosome"/>
    <property type="evidence" value="ECO:0007669"/>
    <property type="project" value="UniProtKB-KW"/>
</dbReference>
<keyword evidence="3" id="KW-0694">RNA-binding</keyword>
<reference evidence="11 12" key="2">
    <citation type="journal article" date="2011" name="Stand. Genomic Sci.">
        <title>Complete genome sequence of Oceanithermus profundus type strain (506).</title>
        <authorList>
            <person name="Pati A."/>
            <person name="Zhang X."/>
            <person name="Lapidus A."/>
            <person name="Nolan M."/>
            <person name="Lucas S."/>
            <person name="Del Rio T.G."/>
            <person name="Tice H."/>
            <person name="Cheng J.F."/>
            <person name="Tapia R."/>
            <person name="Han C."/>
            <person name="Goodwin L."/>
            <person name="Pitluck S."/>
            <person name="Liolios K."/>
            <person name="Pagani I."/>
            <person name="Ivanova N."/>
            <person name="Mavromatis K."/>
            <person name="Chen A."/>
            <person name="Palaniappan K."/>
            <person name="Hauser L."/>
            <person name="Jeffries C.D."/>
            <person name="Brambilla E.M."/>
            <person name="Rohl A."/>
            <person name="Mwirichia R."/>
            <person name="Rohde M."/>
            <person name="Tindall B.J."/>
            <person name="Sikorski J."/>
            <person name="Wirth R."/>
            <person name="Goker M."/>
            <person name="Woyke T."/>
            <person name="Detter J.C."/>
            <person name="Bristow J."/>
            <person name="Eisen J.A."/>
            <person name="Markowitz V."/>
            <person name="Hugenholtz P."/>
            <person name="Kyrpides N.C."/>
            <person name="Klenk H.P."/>
            <person name="Land M."/>
        </authorList>
    </citation>
    <scope>NUCLEOTIDE SEQUENCE [LARGE SCALE GENOMIC DNA]</scope>
    <source>
        <strain evidence="12">DSM 14977 / NBRC 100410 / VKM B-2274 / 506</strain>
    </source>
</reference>
<feature type="compositionally biased region" description="Low complexity" evidence="9">
    <location>
        <begin position="9"/>
        <end position="24"/>
    </location>
</feature>
<evidence type="ECO:0000256" key="6">
    <source>
        <dbReference type="ARBA" id="ARBA00025604"/>
    </source>
</evidence>
<dbReference type="EMBL" id="CP002361">
    <property type="protein sequence ID" value="ADR35549.1"/>
    <property type="molecule type" value="Genomic_DNA"/>
</dbReference>
<evidence type="ECO:0000256" key="5">
    <source>
        <dbReference type="ARBA" id="ARBA00023274"/>
    </source>
</evidence>
<feature type="compositionally biased region" description="Low complexity" evidence="9">
    <location>
        <begin position="36"/>
        <end position="64"/>
    </location>
</feature>
<dbReference type="OrthoDB" id="9804077at2"/>
<feature type="domain" description="S1 motif" evidence="10">
    <location>
        <begin position="433"/>
        <end position="502"/>
    </location>
</feature>
<dbReference type="PRINTS" id="PR00681">
    <property type="entry name" value="RIBOSOMALS1"/>
</dbReference>
<feature type="domain" description="S1 motif" evidence="10">
    <location>
        <begin position="174"/>
        <end position="240"/>
    </location>
</feature>
<protein>
    <recommendedName>
        <fullName evidence="7">Small ribosomal subunit protein bS1</fullName>
    </recommendedName>
    <alternativeName>
        <fullName evidence="8">30S ribosomal protein S1</fullName>
    </alternativeName>
</protein>
<comment type="function">
    <text evidence="6">Binds mRNA; thus facilitating recognition of the initiation point. It is needed to translate mRNA with a short Shine-Dalgarno (SD) purine-rich sequence.</text>
</comment>
<dbReference type="FunFam" id="2.40.50.140:FF:000051">
    <property type="entry name" value="RNA-binding transcriptional accessory protein"/>
    <property type="match status" value="1"/>
</dbReference>
<evidence type="ECO:0000259" key="10">
    <source>
        <dbReference type="PROSITE" id="PS50126"/>
    </source>
</evidence>
<dbReference type="InterPro" id="IPR035104">
    <property type="entry name" value="Ribosomal_protein_S1-like"/>
</dbReference>
<dbReference type="GO" id="GO:0006412">
    <property type="term" value="P:translation"/>
    <property type="evidence" value="ECO:0007669"/>
    <property type="project" value="TreeGrafter"/>
</dbReference>
<dbReference type="STRING" id="670487.Ocepr_0085"/>
<proteinExistence type="inferred from homology"/>
<dbReference type="AlphaFoldDB" id="E4U6C9"/>
<dbReference type="Gene3D" id="2.40.50.140">
    <property type="entry name" value="Nucleic acid-binding proteins"/>
    <property type="match status" value="5"/>
</dbReference>
<keyword evidence="2" id="KW-0677">Repeat</keyword>
<keyword evidence="12" id="KW-1185">Reference proteome</keyword>
<dbReference type="KEGG" id="opr:Ocepr_0085"/>
<dbReference type="GO" id="GO:0005737">
    <property type="term" value="C:cytoplasm"/>
    <property type="evidence" value="ECO:0007669"/>
    <property type="project" value="UniProtKB-ARBA"/>
</dbReference>
<feature type="region of interest" description="Disordered" evidence="9">
    <location>
        <begin position="1"/>
        <end position="76"/>
    </location>
</feature>
<name>E4U6C9_OCEP5</name>
<dbReference type="InterPro" id="IPR050437">
    <property type="entry name" value="Ribos_protein_bS1-like"/>
</dbReference>
<evidence type="ECO:0000313" key="11">
    <source>
        <dbReference type="EMBL" id="ADR35549.1"/>
    </source>
</evidence>
<dbReference type="PROSITE" id="PS50126">
    <property type="entry name" value="S1"/>
    <property type="match status" value="5"/>
</dbReference>
<evidence type="ECO:0000256" key="7">
    <source>
        <dbReference type="ARBA" id="ARBA00035293"/>
    </source>
</evidence>
<evidence type="ECO:0000256" key="1">
    <source>
        <dbReference type="ARBA" id="ARBA00006767"/>
    </source>
</evidence>
<dbReference type="Proteomes" id="UP000008722">
    <property type="component" value="Chromosome"/>
</dbReference>
<dbReference type="SUPFAM" id="SSF50249">
    <property type="entry name" value="Nucleic acid-binding proteins"/>
    <property type="match status" value="5"/>
</dbReference>
<evidence type="ECO:0000256" key="2">
    <source>
        <dbReference type="ARBA" id="ARBA00022737"/>
    </source>
</evidence>
<dbReference type="eggNOG" id="COG0539">
    <property type="taxonomic scope" value="Bacteria"/>
</dbReference>
<evidence type="ECO:0000256" key="4">
    <source>
        <dbReference type="ARBA" id="ARBA00022980"/>
    </source>
</evidence>
<keyword evidence="5" id="KW-0687">Ribonucleoprotein</keyword>
<dbReference type="FunFam" id="2.40.50.140:FF:000103">
    <property type="entry name" value="protein RRP5 homolog"/>
    <property type="match status" value="1"/>
</dbReference>
<dbReference type="CDD" id="cd05687">
    <property type="entry name" value="S1_RPS1_repeat_ec1_hs1"/>
    <property type="match status" value="1"/>
</dbReference>
<sequence length="597" mass="65355">MEDKEPKTPAEAGTETPETQAPEAQVREAEAKAPEAEAAAAEPAEAAPAPEAPAAEPAPEPAAEMTMEQALQEAESRLGAKVRRGQVLTGRVVFVGSEGVAVDVGAKVEGIIPFNQLTEEPLSEEELKKMLKPGDEVEVYVVRVDLPNNVIILSKKRAEADKAWRKIVELAEKGEPVEVTVREKVRGGLVAYLEGVRAFIPASQVDIKRVAELDEFVGQTIPVKITEINRKKGRVILSRRVLLEEDQKKKRAEVLEGLEPGAEVEGKVVEVTDFGAFVNLGAIDGLIHRSELSWGRFEHPREVVKVGDEVKAKVLSVDKERERVNLSIKALTPDPWQTAAEKYEVGQRIKGKVVGLTPFGAFVEIEPGLEGLIHITEMSWTKRPRHPSEVLKEGEEVEAVVLRIDPEQRRLSLGLRQTLPDPWKELPEKYPPGTVVKGKITGVTDFGVFVEIEDGIEGLVHISELDYEHIDNPAEKFKKGEELEVVVLNIDATDQRVSLSRKRLLPPPVPTEDEEQEKKRRPRQKKAKGGPKRGGPRGPRRERELPGIATAQGADLGSFVGGESNTSVKLGDLYGDLLADLGLEEEAPAEPAGESEG</sequence>
<dbReference type="HOGENOM" id="CLU_015805_2_2_0"/>
<feature type="compositionally biased region" description="Basic residues" evidence="9">
    <location>
        <begin position="519"/>
        <end position="538"/>
    </location>
</feature>
<evidence type="ECO:0000256" key="8">
    <source>
        <dbReference type="ARBA" id="ARBA00035517"/>
    </source>
</evidence>
<feature type="domain" description="S1 motif" evidence="10">
    <location>
        <begin position="261"/>
        <end position="329"/>
    </location>
</feature>
<accession>E4U6C9</accession>
<dbReference type="GO" id="GO:0003729">
    <property type="term" value="F:mRNA binding"/>
    <property type="evidence" value="ECO:0007669"/>
    <property type="project" value="TreeGrafter"/>
</dbReference>
<keyword evidence="4 11" id="KW-0689">Ribosomal protein</keyword>
<dbReference type="PANTHER" id="PTHR10724:SF7">
    <property type="entry name" value="SMALL RIBOSOMAL SUBUNIT PROTEIN BS1C"/>
    <property type="match status" value="1"/>
</dbReference>
<feature type="region of interest" description="Disordered" evidence="9">
    <location>
        <begin position="499"/>
        <end position="567"/>
    </location>
</feature>
<dbReference type="GO" id="GO:1990904">
    <property type="term" value="C:ribonucleoprotein complex"/>
    <property type="evidence" value="ECO:0007669"/>
    <property type="project" value="UniProtKB-KW"/>
</dbReference>
<dbReference type="CDD" id="cd05688">
    <property type="entry name" value="S1_RPS1_repeat_ec3"/>
    <property type="match status" value="1"/>
</dbReference>
<organism evidence="11 12">
    <name type="scientific">Oceanithermus profundus (strain DSM 14977 / NBRC 100410 / VKM B-2274 / 506)</name>
    <dbReference type="NCBI Taxonomy" id="670487"/>
    <lineage>
        <taxon>Bacteria</taxon>
        <taxon>Thermotogati</taxon>
        <taxon>Deinococcota</taxon>
        <taxon>Deinococci</taxon>
        <taxon>Thermales</taxon>
        <taxon>Thermaceae</taxon>
        <taxon>Oceanithermus</taxon>
    </lineage>
</organism>
<evidence type="ECO:0000256" key="9">
    <source>
        <dbReference type="SAM" id="MobiDB-lite"/>
    </source>
</evidence>
<dbReference type="NCBIfam" id="NF004952">
    <property type="entry name" value="PRK06299.1-2"/>
    <property type="match status" value="1"/>
</dbReference>
<dbReference type="Pfam" id="PF00575">
    <property type="entry name" value="S1"/>
    <property type="match status" value="5"/>
</dbReference>
<evidence type="ECO:0000256" key="3">
    <source>
        <dbReference type="ARBA" id="ARBA00022884"/>
    </source>
</evidence>
<dbReference type="InterPro" id="IPR003029">
    <property type="entry name" value="S1_domain"/>
</dbReference>
<dbReference type="InterPro" id="IPR012340">
    <property type="entry name" value="NA-bd_OB-fold"/>
</dbReference>
<reference evidence="12" key="1">
    <citation type="submission" date="2010-11" db="EMBL/GenBank/DDBJ databases">
        <title>The complete sequence of chromosome of Oceanithermus profundus DSM 14977.</title>
        <authorList>
            <consortium name="US DOE Joint Genome Institute (JGI-PGF)"/>
            <person name="Lucas S."/>
            <person name="Copeland A."/>
            <person name="Lapidus A."/>
            <person name="Bruce D."/>
            <person name="Goodwin L."/>
            <person name="Pitluck S."/>
            <person name="Kyrpides N."/>
            <person name="Mavromatis K."/>
            <person name="Pagani I."/>
            <person name="Ivanova N."/>
            <person name="Zhang X."/>
            <person name="Brettin T."/>
            <person name="Detter J.C."/>
            <person name="Tapia R."/>
            <person name="Han C."/>
            <person name="Land M."/>
            <person name="Hauser L."/>
            <person name="Markowitz V."/>
            <person name="Cheng J.-F."/>
            <person name="Hugenholtz P."/>
            <person name="Woyke T."/>
            <person name="Wu D."/>
            <person name="Tindall B."/>
            <person name="Faehnrich R."/>
            <person name="Brambilla E."/>
            <person name="Klenk H.-P."/>
            <person name="Eisen J.A."/>
        </authorList>
    </citation>
    <scope>NUCLEOTIDE SEQUENCE [LARGE SCALE GENOMIC DNA]</scope>
    <source>
        <strain evidence="12">DSM 14977 / NBRC 100410 / VKM B-2274 / 506</strain>
    </source>
</reference>
<dbReference type="CDD" id="cd04465">
    <property type="entry name" value="S1_RPS1_repeat_ec2_hs2"/>
    <property type="match status" value="1"/>
</dbReference>
<evidence type="ECO:0000313" key="12">
    <source>
        <dbReference type="Proteomes" id="UP000008722"/>
    </source>
</evidence>
<dbReference type="GO" id="GO:0003735">
    <property type="term" value="F:structural constituent of ribosome"/>
    <property type="evidence" value="ECO:0007669"/>
    <property type="project" value="TreeGrafter"/>
</dbReference>